<sequence length="857" mass="95390">MISSWLASCVMGSKLELLSVSDTHPEDITCLATDAGQAYTAYGNIIKAYARGQQAVHIYKGHEKNIHLLLSFGEHLISVDEASNLKIWDKETEETYLDVEFDNSAFQISCVLHPTTYLNKILLGSRQGSLQLWNIKRNALIHTFEGWGSPIRVLEQAPAVDVIAVGLENGKIFVHNIKYDETLVSFQLDWGPVTSIAFRTDGEPMMATGSTVGHIAIWNLEERKLQAQMRDAHAGSVTGMAFFRGEPILITNSPDNQLKVWVFDQSDGSGRLLRRRCGHSAPPSRILFYGNDGRNIISAGQDSSLKSFSTFHESLNRDFGQAYANKKSGKRLKNKLERHKLGTITALACESSKKSDWDSIVACHQGSSLVTTWDYTRCTMGKYKICPPELEDDLAAQATAVDVTSCGNFVVIGWNTGHVKLYNIQSGIYRGNYGKDKGTAHSGPVRGVAVDGLNQVAMTTSSDQKVKFWHFREKKLLQEVDVQCPVSQMKLHRESSMVALAMDNFSIYIIDIELRRIVRKYQGHQNVVSDMAFSSDARWLVSASMDCSVRTWDLPTSKMVDCFLVDAAVTSLCISPTNAYLATTHVDDLGIYLWSNRTLYSHVSLRPLPSDYEPTVILMPGACLDTKDEGPSPNLENDLATLEFQSPEQISAELITLSLLPNSRWQSLTNLDLIKTRNKPKEPLKVPKSAPFFLPVVSGLEPSLDVQKETKSSKVRKVAVAGSLNLASELCQLLLESAQKEDRTYEAVLEYMTKLNPSATDTEIRSLDPIGGGSHIAMAIFMKALIDWLQSNQSFEIVQAYISLFLKIHGDEISRTSELVELLESLLGEQEKSWQRLQGQFNQTMCLINYMKSAVLS</sequence>
<dbReference type="Pfam" id="PF25168">
    <property type="entry name" value="Beta-prop_WDR36-Utp21_2nd"/>
    <property type="match status" value="1"/>
</dbReference>
<dbReference type="Gene3D" id="2.130.10.10">
    <property type="entry name" value="YVTN repeat-like/Quinoprotein amine dehydrogenase"/>
    <property type="match status" value="2"/>
</dbReference>
<evidence type="ECO:0000256" key="1">
    <source>
        <dbReference type="ARBA" id="ARBA00022574"/>
    </source>
</evidence>
<dbReference type="InterPro" id="IPR007319">
    <property type="entry name" value="WDR36/Utp21_C"/>
</dbReference>
<dbReference type="SUPFAM" id="SSF50998">
    <property type="entry name" value="Quinoprotein alcohol dehydrogenase-like"/>
    <property type="match status" value="1"/>
</dbReference>
<feature type="repeat" description="WD" evidence="3">
    <location>
        <begin position="521"/>
        <end position="562"/>
    </location>
</feature>
<dbReference type="InterPro" id="IPR059157">
    <property type="entry name" value="WDR36-Utp21_N"/>
</dbReference>
<dbReference type="PANTHER" id="PTHR22840:SF12">
    <property type="entry name" value="WD REPEAT-CONTAINING PROTEIN 36"/>
    <property type="match status" value="1"/>
</dbReference>
<dbReference type="PROSITE" id="PS50294">
    <property type="entry name" value="WD_REPEATS_REGION"/>
    <property type="match status" value="2"/>
</dbReference>
<dbReference type="InterPro" id="IPR036322">
    <property type="entry name" value="WD40_repeat_dom_sf"/>
</dbReference>
<evidence type="ECO:0000256" key="2">
    <source>
        <dbReference type="ARBA" id="ARBA00022737"/>
    </source>
</evidence>
<comment type="caution">
    <text evidence="6">The sequence shown here is derived from an EMBL/GenBank/DDBJ whole genome shotgun (WGS) entry which is preliminary data.</text>
</comment>
<feature type="domain" description="WDR36/Utp21 C-terminal" evidence="4">
    <location>
        <begin position="648"/>
        <end position="852"/>
    </location>
</feature>
<dbReference type="EMBL" id="MRZV01000022">
    <property type="protein sequence ID" value="PIK61910.1"/>
    <property type="molecule type" value="Genomic_DNA"/>
</dbReference>
<feature type="domain" description="WDR36/Utp21 N-terminal" evidence="5">
    <location>
        <begin position="13"/>
        <end position="264"/>
    </location>
</feature>
<organism evidence="6 7">
    <name type="scientific">Stichopus japonicus</name>
    <name type="common">Sea cucumber</name>
    <dbReference type="NCBI Taxonomy" id="307972"/>
    <lineage>
        <taxon>Eukaryota</taxon>
        <taxon>Metazoa</taxon>
        <taxon>Echinodermata</taxon>
        <taxon>Eleutherozoa</taxon>
        <taxon>Echinozoa</taxon>
        <taxon>Holothuroidea</taxon>
        <taxon>Aspidochirotacea</taxon>
        <taxon>Aspidochirotida</taxon>
        <taxon>Stichopodidae</taxon>
        <taxon>Apostichopus</taxon>
    </lineage>
</organism>
<dbReference type="AlphaFoldDB" id="A0A2G8LP09"/>
<dbReference type="GO" id="GO:0006364">
    <property type="term" value="P:rRNA processing"/>
    <property type="evidence" value="ECO:0007669"/>
    <property type="project" value="InterPro"/>
</dbReference>
<protein>
    <submittedName>
        <fullName evidence="6">Putative WD repeat-containing protein 36</fullName>
    </submittedName>
</protein>
<dbReference type="PROSITE" id="PS00678">
    <property type="entry name" value="WD_REPEATS_1"/>
    <property type="match status" value="1"/>
</dbReference>
<dbReference type="FunFam" id="2.130.10.10:FF:000109">
    <property type="entry name" value="WD repeat domain 36"/>
    <property type="match status" value="1"/>
</dbReference>
<dbReference type="InterPro" id="IPR011047">
    <property type="entry name" value="Quinoprotein_ADH-like_sf"/>
</dbReference>
<dbReference type="PANTHER" id="PTHR22840">
    <property type="entry name" value="WD REPEAT-CONTAINING PROTEIN 36"/>
    <property type="match status" value="1"/>
</dbReference>
<dbReference type="SUPFAM" id="SSF50978">
    <property type="entry name" value="WD40 repeat-like"/>
    <property type="match status" value="2"/>
</dbReference>
<evidence type="ECO:0000313" key="7">
    <source>
        <dbReference type="Proteomes" id="UP000230750"/>
    </source>
</evidence>
<accession>A0A2G8LP09</accession>
<dbReference type="GO" id="GO:0032040">
    <property type="term" value="C:small-subunit processome"/>
    <property type="evidence" value="ECO:0007669"/>
    <property type="project" value="InterPro"/>
</dbReference>
<dbReference type="PROSITE" id="PS50082">
    <property type="entry name" value="WD_REPEATS_2"/>
    <property type="match status" value="3"/>
</dbReference>
<keyword evidence="7" id="KW-1185">Reference proteome</keyword>
<proteinExistence type="predicted"/>
<dbReference type="Pfam" id="PF25171">
    <property type="entry name" value="Beta-prop_WDR36-Utp21_1st"/>
    <property type="match status" value="1"/>
</dbReference>
<evidence type="ECO:0000313" key="6">
    <source>
        <dbReference type="EMBL" id="PIK61910.1"/>
    </source>
</evidence>
<dbReference type="STRING" id="307972.A0A2G8LP09"/>
<dbReference type="InterPro" id="IPR015943">
    <property type="entry name" value="WD40/YVTN_repeat-like_dom_sf"/>
</dbReference>
<feature type="repeat" description="WD" evidence="3">
    <location>
        <begin position="438"/>
        <end position="479"/>
    </location>
</feature>
<evidence type="ECO:0000259" key="4">
    <source>
        <dbReference type="Pfam" id="PF04192"/>
    </source>
</evidence>
<feature type="repeat" description="WD" evidence="3">
    <location>
        <begin position="230"/>
        <end position="261"/>
    </location>
</feature>
<dbReference type="Pfam" id="PF04192">
    <property type="entry name" value="Utp21"/>
    <property type="match status" value="1"/>
</dbReference>
<dbReference type="OrthoDB" id="10250769at2759"/>
<reference evidence="6 7" key="1">
    <citation type="journal article" date="2017" name="PLoS Biol.">
        <title>The sea cucumber genome provides insights into morphological evolution and visceral regeneration.</title>
        <authorList>
            <person name="Zhang X."/>
            <person name="Sun L."/>
            <person name="Yuan J."/>
            <person name="Sun Y."/>
            <person name="Gao Y."/>
            <person name="Zhang L."/>
            <person name="Li S."/>
            <person name="Dai H."/>
            <person name="Hamel J.F."/>
            <person name="Liu C."/>
            <person name="Yu Y."/>
            <person name="Liu S."/>
            <person name="Lin W."/>
            <person name="Guo K."/>
            <person name="Jin S."/>
            <person name="Xu P."/>
            <person name="Storey K.B."/>
            <person name="Huan P."/>
            <person name="Zhang T."/>
            <person name="Zhou Y."/>
            <person name="Zhang J."/>
            <person name="Lin C."/>
            <person name="Li X."/>
            <person name="Xing L."/>
            <person name="Huo D."/>
            <person name="Sun M."/>
            <person name="Wang L."/>
            <person name="Mercier A."/>
            <person name="Li F."/>
            <person name="Yang H."/>
            <person name="Xiang J."/>
        </authorList>
    </citation>
    <scope>NUCLEOTIDE SEQUENCE [LARGE SCALE GENOMIC DNA]</scope>
    <source>
        <strain evidence="6">Shaxun</strain>
        <tissue evidence="6">Muscle</tissue>
    </source>
</reference>
<gene>
    <name evidence="6" type="ORF">BSL78_01135</name>
</gene>
<dbReference type="Proteomes" id="UP000230750">
    <property type="component" value="Unassembled WGS sequence"/>
</dbReference>
<dbReference type="InterPro" id="IPR001680">
    <property type="entry name" value="WD40_rpt"/>
</dbReference>
<keyword evidence="1 3" id="KW-0853">WD repeat</keyword>
<evidence type="ECO:0000259" key="5">
    <source>
        <dbReference type="Pfam" id="PF25171"/>
    </source>
</evidence>
<keyword evidence="2" id="KW-0677">Repeat</keyword>
<evidence type="ECO:0000256" key="3">
    <source>
        <dbReference type="PROSITE-ProRule" id="PRU00221"/>
    </source>
</evidence>
<dbReference type="InterPro" id="IPR019775">
    <property type="entry name" value="WD40_repeat_CS"/>
</dbReference>
<name>A0A2G8LP09_STIJA</name>
<dbReference type="SMART" id="SM00320">
    <property type="entry name" value="WD40"/>
    <property type="match status" value="10"/>
</dbReference>
<dbReference type="GO" id="GO:0034388">
    <property type="term" value="C:Pwp2p-containing subcomplex of 90S preribosome"/>
    <property type="evidence" value="ECO:0007669"/>
    <property type="project" value="TreeGrafter"/>
</dbReference>